<dbReference type="CDD" id="cd09299">
    <property type="entry name" value="TDT"/>
    <property type="match status" value="1"/>
</dbReference>
<feature type="transmembrane region" description="Helical" evidence="11">
    <location>
        <begin position="302"/>
        <end position="322"/>
    </location>
</feature>
<evidence type="ECO:0000256" key="11">
    <source>
        <dbReference type="SAM" id="Phobius"/>
    </source>
</evidence>
<feature type="transmembrane region" description="Helical" evidence="11">
    <location>
        <begin position="199"/>
        <end position="220"/>
    </location>
</feature>
<evidence type="ECO:0000256" key="6">
    <source>
        <dbReference type="ARBA" id="ARBA00022989"/>
    </source>
</evidence>
<keyword evidence="13" id="KW-1185">Reference proteome</keyword>
<evidence type="ECO:0000256" key="3">
    <source>
        <dbReference type="ARBA" id="ARBA00022448"/>
    </source>
</evidence>
<comment type="function">
    <text evidence="8">Sulphite efflux pump required for the secretion of sulphite as a reducing agent. In the presence of sulphite, cystine in keratin is directly cleaved to cysteine and S-sulphocysteine, and thereby, reduced proteins become accessible to hydrolysis by a variety of secreted endo- and exoproteases. Excretion of sulphite mediated by an efflux pump also represents a detoxification pathway for dermatophytes during infection of the epidermal stratum corneum, hair and nails, which are rich in cysteine.</text>
</comment>
<gene>
    <name evidence="12" type="ORF">PRK78_004788</name>
</gene>
<dbReference type="Pfam" id="PF03595">
    <property type="entry name" value="SLAC1"/>
    <property type="match status" value="1"/>
</dbReference>
<dbReference type="AlphaFoldDB" id="A0AAF0DID5"/>
<feature type="transmembrane region" description="Helical" evidence="11">
    <location>
        <begin position="157"/>
        <end position="179"/>
    </location>
</feature>
<evidence type="ECO:0000256" key="8">
    <source>
        <dbReference type="ARBA" id="ARBA00056100"/>
    </source>
</evidence>
<dbReference type="PANTHER" id="PTHR31686">
    <property type="match status" value="1"/>
</dbReference>
<evidence type="ECO:0000256" key="2">
    <source>
        <dbReference type="ARBA" id="ARBA00008566"/>
    </source>
</evidence>
<evidence type="ECO:0000256" key="1">
    <source>
        <dbReference type="ARBA" id="ARBA00004651"/>
    </source>
</evidence>
<evidence type="ECO:0000256" key="7">
    <source>
        <dbReference type="ARBA" id="ARBA00023136"/>
    </source>
</evidence>
<reference evidence="12" key="1">
    <citation type="submission" date="2023-03" db="EMBL/GenBank/DDBJ databases">
        <title>Emydomyces testavorans Genome Sequence.</title>
        <authorList>
            <person name="Hoyer L."/>
        </authorList>
    </citation>
    <scope>NUCLEOTIDE SEQUENCE</scope>
    <source>
        <strain evidence="12">16-2883</strain>
    </source>
</reference>
<evidence type="ECO:0000256" key="10">
    <source>
        <dbReference type="SAM" id="MobiDB-lite"/>
    </source>
</evidence>
<evidence type="ECO:0000256" key="9">
    <source>
        <dbReference type="ARBA" id="ARBA00072906"/>
    </source>
</evidence>
<keyword evidence="3" id="KW-0813">Transport</keyword>
<dbReference type="GO" id="GO:0000319">
    <property type="term" value="F:sulfite transmembrane transporter activity"/>
    <property type="evidence" value="ECO:0007669"/>
    <property type="project" value="TreeGrafter"/>
</dbReference>
<protein>
    <recommendedName>
        <fullName evidence="9">Sulfite efflux pump SSU1</fullName>
    </recommendedName>
</protein>
<feature type="region of interest" description="Disordered" evidence="10">
    <location>
        <begin position="1"/>
        <end position="42"/>
    </location>
</feature>
<keyword evidence="4" id="KW-1003">Cell membrane</keyword>
<dbReference type="InterPro" id="IPR051629">
    <property type="entry name" value="Sulfite_efflux_TDT"/>
</dbReference>
<sequence>MSDHTPRQRQIPSTPGTDHRPDHHDTNHISPDSLESLQHRPPRRPTSAAAFALYSFSSQWFLVPQGTGIIAVILHQLPYQFPGLGILSTIVWLYTIAVFATCLALYSLRIVLYPRHVVHQLRHSILETSCLASISIALTSITQMLALTVVRQWGDRWGLVAFALWCLNTALAVLAVLGIPYVYVQVQPPGLKAVPPATLLPLIAALTSAAGAGVLCRYAALSPRLQVPMIIVSYLEIGIGIPLATCLETVYLARLFDQAFPDQTQVYQTMILCGPFGQGSFALQILGQAVQRGSFAAYDRGTFLTAGAAPIVALCSQFAGLLSWGFSTFWWSFALLSISHTLLAQPGGWRMTKFSMGAWSLVFPWGVYTNAAVMLGKIMNSPAFDVWCTVLAILLVLIALNNHIWTIRGLIQGTIFGLEKGWKFHDELADIDEREK</sequence>
<name>A0AAF0DID5_9EURO</name>
<feature type="transmembrane region" description="Helical" evidence="11">
    <location>
        <begin position="356"/>
        <end position="376"/>
    </location>
</feature>
<evidence type="ECO:0000313" key="12">
    <source>
        <dbReference type="EMBL" id="WEW59319.1"/>
    </source>
</evidence>
<keyword evidence="6 11" id="KW-1133">Transmembrane helix</keyword>
<feature type="transmembrane region" description="Helical" evidence="11">
    <location>
        <begin position="86"/>
        <end position="111"/>
    </location>
</feature>
<feature type="transmembrane region" description="Helical" evidence="11">
    <location>
        <begin position="232"/>
        <end position="253"/>
    </location>
</feature>
<comment type="similarity">
    <text evidence="2">Belongs to the tellurite-resistance/dicarboxylate transporter (TDT) family.</text>
</comment>
<accession>A0AAF0DID5</accession>
<feature type="compositionally biased region" description="Basic and acidic residues" evidence="10">
    <location>
        <begin position="17"/>
        <end position="27"/>
    </location>
</feature>
<proteinExistence type="inferred from homology"/>
<dbReference type="Proteomes" id="UP001219355">
    <property type="component" value="Chromosome 3"/>
</dbReference>
<organism evidence="12 13">
    <name type="scientific">Emydomyces testavorans</name>
    <dbReference type="NCBI Taxonomy" id="2070801"/>
    <lineage>
        <taxon>Eukaryota</taxon>
        <taxon>Fungi</taxon>
        <taxon>Dikarya</taxon>
        <taxon>Ascomycota</taxon>
        <taxon>Pezizomycotina</taxon>
        <taxon>Eurotiomycetes</taxon>
        <taxon>Eurotiomycetidae</taxon>
        <taxon>Onygenales</taxon>
        <taxon>Nannizziopsiaceae</taxon>
        <taxon>Emydomyces</taxon>
    </lineage>
</organism>
<evidence type="ECO:0000256" key="4">
    <source>
        <dbReference type="ARBA" id="ARBA00022475"/>
    </source>
</evidence>
<dbReference type="EMBL" id="CP120629">
    <property type="protein sequence ID" value="WEW59319.1"/>
    <property type="molecule type" value="Genomic_DNA"/>
</dbReference>
<dbReference type="InterPro" id="IPR004695">
    <property type="entry name" value="SLAC1/Mae1/Ssu1/TehA"/>
</dbReference>
<dbReference type="PANTHER" id="PTHR31686:SF3">
    <property type="entry name" value="ACID TRANSPORT PROTEIN, PUTATIVE (AFU_ORTHOLOGUE AFUA_4G09410)-RELATED"/>
    <property type="match status" value="1"/>
</dbReference>
<keyword evidence="5 11" id="KW-0812">Transmembrane</keyword>
<dbReference type="InterPro" id="IPR038665">
    <property type="entry name" value="Voltage-dep_anion_channel_sf"/>
</dbReference>
<feature type="transmembrane region" description="Helical" evidence="11">
    <location>
        <begin position="265"/>
        <end position="290"/>
    </location>
</feature>
<evidence type="ECO:0000313" key="13">
    <source>
        <dbReference type="Proteomes" id="UP001219355"/>
    </source>
</evidence>
<evidence type="ECO:0000256" key="5">
    <source>
        <dbReference type="ARBA" id="ARBA00022692"/>
    </source>
</evidence>
<comment type="subcellular location">
    <subcellularLocation>
        <location evidence="1">Cell membrane</location>
        <topology evidence="1">Multi-pass membrane protein</topology>
    </subcellularLocation>
</comment>
<feature type="transmembrane region" description="Helical" evidence="11">
    <location>
        <begin position="51"/>
        <end position="74"/>
    </location>
</feature>
<keyword evidence="7 11" id="KW-0472">Membrane</keyword>
<feature type="transmembrane region" description="Helical" evidence="11">
    <location>
        <begin position="382"/>
        <end position="400"/>
    </location>
</feature>
<dbReference type="Gene3D" id="1.50.10.150">
    <property type="entry name" value="Voltage-dependent anion channel"/>
    <property type="match status" value="1"/>
</dbReference>
<feature type="transmembrane region" description="Helical" evidence="11">
    <location>
        <begin position="328"/>
        <end position="344"/>
    </location>
</feature>
<dbReference type="FunFam" id="1.50.10.150:FF:000004">
    <property type="entry name" value="Malic acid transporter"/>
    <property type="match status" value="1"/>
</dbReference>
<dbReference type="GO" id="GO:0005886">
    <property type="term" value="C:plasma membrane"/>
    <property type="evidence" value="ECO:0007669"/>
    <property type="project" value="UniProtKB-SubCell"/>
</dbReference>